<dbReference type="EMBL" id="JPWH01000005">
    <property type="protein sequence ID" value="RCK51598.1"/>
    <property type="molecule type" value="Genomic_DNA"/>
</dbReference>
<organism evidence="1 2">
    <name type="scientific">Thalassospira profundimaris</name>
    <dbReference type="NCBI Taxonomy" id="502049"/>
    <lineage>
        <taxon>Bacteria</taxon>
        <taxon>Pseudomonadati</taxon>
        <taxon>Pseudomonadota</taxon>
        <taxon>Alphaproteobacteria</taxon>
        <taxon>Rhodospirillales</taxon>
        <taxon>Thalassospiraceae</taxon>
        <taxon>Thalassospira</taxon>
    </lineage>
</organism>
<dbReference type="RefSeq" id="WP_114087790.1">
    <property type="nucleotide sequence ID" value="NZ_JPWH01000005.1"/>
</dbReference>
<sequence>MGKSPKTRQDLPQNIISFDGSATQQVNHRFAMRDSPTHHSVLFGQCVAKSNILLHLTGNNIFTRAIFCP</sequence>
<accession>A0A367XD73</accession>
<gene>
    <name evidence="1" type="ORF">TH25_07805</name>
</gene>
<evidence type="ECO:0000313" key="1">
    <source>
        <dbReference type="EMBL" id="RCK51598.1"/>
    </source>
</evidence>
<comment type="caution">
    <text evidence="1">The sequence shown here is derived from an EMBL/GenBank/DDBJ whole genome shotgun (WGS) entry which is preliminary data.</text>
</comment>
<name>A0A367XD73_9PROT</name>
<dbReference type="Proteomes" id="UP000252517">
    <property type="component" value="Unassembled WGS sequence"/>
</dbReference>
<protein>
    <submittedName>
        <fullName evidence="1">Uncharacterized protein</fullName>
    </submittedName>
</protein>
<dbReference type="OrthoDB" id="9890207at2"/>
<evidence type="ECO:0000313" key="2">
    <source>
        <dbReference type="Proteomes" id="UP000252517"/>
    </source>
</evidence>
<dbReference type="AlphaFoldDB" id="A0A367XD73"/>
<proteinExistence type="predicted"/>
<reference evidence="1 2" key="1">
    <citation type="submission" date="2014-07" db="EMBL/GenBank/DDBJ databases">
        <title>Draft genome sequence of Thalassospira profundimaris S25-3-2.</title>
        <authorList>
            <person name="Lai Q."/>
            <person name="Shao Z."/>
        </authorList>
    </citation>
    <scope>NUCLEOTIDE SEQUENCE [LARGE SCALE GENOMIC DNA]</scope>
    <source>
        <strain evidence="1 2">S25-3-2</strain>
    </source>
</reference>